<name>A0AAW2IH99_9NEOP</name>
<dbReference type="PANTHER" id="PTHR48190">
    <property type="entry name" value="PROGRAMMED CELL DEATH PROTEIN 7"/>
    <property type="match status" value="1"/>
</dbReference>
<evidence type="ECO:0000313" key="1">
    <source>
        <dbReference type="EMBL" id="KAL0281559.1"/>
    </source>
</evidence>
<sequence>MRENVCNPSNSSINTPCNSSFYPNSEVNALYIPQNHYSAFEDDQKQKDEEYICSFVSTKGKRKFNKNHSPLKIFQARNYLIEIKSLKNELEKESELLDVNSGDFDEKWKTLLVKQNKINDLLSRFNENVLNSLKTKLQKRKKKRNWHKKRQEELKIGKKEREDSIKAKHTLIDKILSEKSKEVESMKRKEALTRQADTVLHEVRRKKYEARKMLNLLLALLKLRELRSKQEIAQGGYCSQQVTETFNGVIKHFQELWTKQSERYNLEEKGLRVMLEESEIPQVKIPAFQNILNQWEQAFFGSPTTDKNCRYLTQADYDADSLIFIR</sequence>
<dbReference type="EMBL" id="JARGDH010000001">
    <property type="protein sequence ID" value="KAL0281559.1"/>
    <property type="molecule type" value="Genomic_DNA"/>
</dbReference>
<accession>A0AAW2IH99</accession>
<reference evidence="1" key="1">
    <citation type="journal article" date="2024" name="Gigascience">
        <title>Chromosome-level genome of the poultry shaft louse Menopon gallinae provides insight into the host-switching and adaptive evolution of parasitic lice.</title>
        <authorList>
            <person name="Xu Y."/>
            <person name="Ma L."/>
            <person name="Liu S."/>
            <person name="Liang Y."/>
            <person name="Liu Q."/>
            <person name="He Z."/>
            <person name="Tian L."/>
            <person name="Duan Y."/>
            <person name="Cai W."/>
            <person name="Li H."/>
            <person name="Song F."/>
        </authorList>
    </citation>
    <scope>NUCLEOTIDE SEQUENCE</scope>
    <source>
        <strain evidence="1">Cailab_2023a</strain>
    </source>
</reference>
<comment type="caution">
    <text evidence="1">The sequence shown here is derived from an EMBL/GenBank/DDBJ whole genome shotgun (WGS) entry which is preliminary data.</text>
</comment>
<dbReference type="Pfam" id="PF16021">
    <property type="entry name" value="PDCD7"/>
    <property type="match status" value="1"/>
</dbReference>
<proteinExistence type="predicted"/>
<dbReference type="GO" id="GO:0005689">
    <property type="term" value="C:U12-type spliceosomal complex"/>
    <property type="evidence" value="ECO:0007669"/>
    <property type="project" value="TreeGrafter"/>
</dbReference>
<dbReference type="PANTHER" id="PTHR48190:SF2">
    <property type="entry name" value="PROGRAMMED CELL DEATH PROTEIN 7"/>
    <property type="match status" value="1"/>
</dbReference>
<organism evidence="1">
    <name type="scientific">Menopon gallinae</name>
    <name type="common">poultry shaft louse</name>
    <dbReference type="NCBI Taxonomy" id="328185"/>
    <lineage>
        <taxon>Eukaryota</taxon>
        <taxon>Metazoa</taxon>
        <taxon>Ecdysozoa</taxon>
        <taxon>Arthropoda</taxon>
        <taxon>Hexapoda</taxon>
        <taxon>Insecta</taxon>
        <taxon>Pterygota</taxon>
        <taxon>Neoptera</taxon>
        <taxon>Paraneoptera</taxon>
        <taxon>Psocodea</taxon>
        <taxon>Troctomorpha</taxon>
        <taxon>Phthiraptera</taxon>
        <taxon>Amblycera</taxon>
        <taxon>Menoponidae</taxon>
        <taxon>Menopon</taxon>
    </lineage>
</organism>
<dbReference type="InterPro" id="IPR031974">
    <property type="entry name" value="PDCD7"/>
</dbReference>
<gene>
    <name evidence="1" type="ORF">PYX00_002506</name>
</gene>
<evidence type="ECO:0008006" key="2">
    <source>
        <dbReference type="Google" id="ProtNLM"/>
    </source>
</evidence>
<dbReference type="AlphaFoldDB" id="A0AAW2IH99"/>
<protein>
    <recommendedName>
        <fullName evidence="2">Programmed cell death protein 7</fullName>
    </recommendedName>
</protein>
<dbReference type="InterPro" id="IPR052831">
    <property type="entry name" value="Apoptosis_promoter"/>
</dbReference>